<accession>I0YKH6</accession>
<proteinExistence type="predicted"/>
<dbReference type="Proteomes" id="UP000007264">
    <property type="component" value="Unassembled WGS sequence"/>
</dbReference>
<feature type="compositionally biased region" description="Low complexity" evidence="1">
    <location>
        <begin position="235"/>
        <end position="277"/>
    </location>
</feature>
<name>I0YKH6_COCSC</name>
<organism evidence="2 3">
    <name type="scientific">Coccomyxa subellipsoidea (strain C-169)</name>
    <name type="common">Green microalga</name>
    <dbReference type="NCBI Taxonomy" id="574566"/>
    <lineage>
        <taxon>Eukaryota</taxon>
        <taxon>Viridiplantae</taxon>
        <taxon>Chlorophyta</taxon>
        <taxon>core chlorophytes</taxon>
        <taxon>Trebouxiophyceae</taxon>
        <taxon>Trebouxiophyceae incertae sedis</taxon>
        <taxon>Coccomyxaceae</taxon>
        <taxon>Coccomyxa</taxon>
        <taxon>Coccomyxa subellipsoidea</taxon>
    </lineage>
</organism>
<dbReference type="RefSeq" id="XP_005643439.1">
    <property type="nucleotide sequence ID" value="XM_005643382.1"/>
</dbReference>
<dbReference type="GeneID" id="17036845"/>
<feature type="region of interest" description="Disordered" evidence="1">
    <location>
        <begin position="233"/>
        <end position="301"/>
    </location>
</feature>
<feature type="compositionally biased region" description="Basic residues" evidence="1">
    <location>
        <begin position="278"/>
        <end position="301"/>
    </location>
</feature>
<gene>
    <name evidence="2" type="ORF">COCSUDRAFT_45041</name>
</gene>
<dbReference type="AlphaFoldDB" id="I0YKH6"/>
<dbReference type="EMBL" id="AGSI01000021">
    <property type="protein sequence ID" value="EIE18895.1"/>
    <property type="molecule type" value="Genomic_DNA"/>
</dbReference>
<evidence type="ECO:0000256" key="1">
    <source>
        <dbReference type="SAM" id="MobiDB-lite"/>
    </source>
</evidence>
<reference evidence="2 3" key="1">
    <citation type="journal article" date="2012" name="Genome Biol.">
        <title>The genome of the polar eukaryotic microalga coccomyxa subellipsoidea reveals traits of cold adaptation.</title>
        <authorList>
            <person name="Blanc G."/>
            <person name="Agarkova I."/>
            <person name="Grimwood J."/>
            <person name="Kuo A."/>
            <person name="Brueggeman A."/>
            <person name="Dunigan D."/>
            <person name="Gurnon J."/>
            <person name="Ladunga I."/>
            <person name="Lindquist E."/>
            <person name="Lucas S."/>
            <person name="Pangilinan J."/>
            <person name="Proschold T."/>
            <person name="Salamov A."/>
            <person name="Schmutz J."/>
            <person name="Weeks D."/>
            <person name="Yamada T."/>
            <person name="Claverie J.M."/>
            <person name="Grigoriev I."/>
            <person name="Van Etten J."/>
            <person name="Lomsadze A."/>
            <person name="Borodovsky M."/>
        </authorList>
    </citation>
    <scope>NUCLEOTIDE SEQUENCE [LARGE SCALE GENOMIC DNA]</scope>
    <source>
        <strain evidence="2 3">C-169</strain>
    </source>
</reference>
<dbReference type="KEGG" id="csl:COCSUDRAFT_45041"/>
<evidence type="ECO:0000313" key="2">
    <source>
        <dbReference type="EMBL" id="EIE18895.1"/>
    </source>
</evidence>
<keyword evidence="3" id="KW-1185">Reference proteome</keyword>
<comment type="caution">
    <text evidence="2">The sequence shown here is derived from an EMBL/GenBank/DDBJ whole genome shotgun (WGS) entry which is preliminary data.</text>
</comment>
<evidence type="ECO:0000313" key="3">
    <source>
        <dbReference type="Proteomes" id="UP000007264"/>
    </source>
</evidence>
<protein>
    <submittedName>
        <fullName evidence="2">Uncharacterized protein</fullName>
    </submittedName>
</protein>
<sequence length="301" mass="34810">MKILHFYIEKRIEWRAAGANGVALLLCERILDRGPRPYVLGDRMPLDDTGMDAIIDEDMLITLQVDFATVLNKCEAEMERRLDLELLLSEYNKLLIAAAFDSGNMLVAVTVNTSMEGYGKRFAADKVSKWVNQNQDVRDTLTEVLAGPSSASTLQTFLKGAEKAWKVRIAKTHPADVNELYAIWRPTKQLLEYARRSKEESDHLTFLIEFAGLFEYWVNGFMQPLIKFPFKHEQPQQNPEQQQPEMPLQQQQQQPQPQMPQQQQQQQHGQQQDQQQQGHKHQKSKHRQKKGTSQKAKYHLI</sequence>